<dbReference type="InterPro" id="IPR021491">
    <property type="entry name" value="DUF3145"/>
</dbReference>
<dbReference type="Pfam" id="PF11343">
    <property type="entry name" value="DUF3145"/>
    <property type="match status" value="1"/>
</dbReference>
<name>A0A6J7RAS8_9ZZZZ</name>
<gene>
    <name evidence="1" type="ORF">UFOPK3992_01982</name>
</gene>
<proteinExistence type="predicted"/>
<accession>A0A6J7RAS8</accession>
<dbReference type="AlphaFoldDB" id="A0A6J7RAS8"/>
<evidence type="ECO:0000313" key="1">
    <source>
        <dbReference type="EMBL" id="CAB5025781.1"/>
    </source>
</evidence>
<reference evidence="1" key="1">
    <citation type="submission" date="2020-05" db="EMBL/GenBank/DDBJ databases">
        <authorList>
            <person name="Chiriac C."/>
            <person name="Salcher M."/>
            <person name="Ghai R."/>
            <person name="Kavagutti S V."/>
        </authorList>
    </citation>
    <scope>NUCLEOTIDE SEQUENCE</scope>
</reference>
<organism evidence="1">
    <name type="scientific">freshwater metagenome</name>
    <dbReference type="NCBI Taxonomy" id="449393"/>
    <lineage>
        <taxon>unclassified sequences</taxon>
        <taxon>metagenomes</taxon>
        <taxon>ecological metagenomes</taxon>
    </lineage>
</organism>
<sequence length="191" mass="20895">MVEVMSVAYGSAERRHSRARGVVFIHSCPRAMTNHVAWAVAEATGLPAPCDWIPQPIEPGTLRAEIPWEGEPGSASRLVTALRSWPQLRFEVTEEPTPGTDGERYSSTPSLGVFRATMDSNGDVLVGEERLRGALERALEAARVGCREDADPDASLAEDIARLLGQPWDDELEPFRIAGEGSPVRWLHRVG</sequence>
<protein>
    <submittedName>
        <fullName evidence="1">Unannotated protein</fullName>
    </submittedName>
</protein>
<dbReference type="EMBL" id="CAFBOZ010000364">
    <property type="protein sequence ID" value="CAB5025781.1"/>
    <property type="molecule type" value="Genomic_DNA"/>
</dbReference>